<reference evidence="12 13" key="1">
    <citation type="submission" date="2019-09" db="EMBL/GenBank/DDBJ databases">
        <authorList>
            <person name="Brejova B."/>
        </authorList>
    </citation>
    <scope>NUCLEOTIDE SEQUENCE [LARGE SCALE GENOMIC DNA]</scope>
</reference>
<dbReference type="InterPro" id="IPR036188">
    <property type="entry name" value="FAD/NAD-bd_sf"/>
</dbReference>
<evidence type="ECO:0000256" key="3">
    <source>
        <dbReference type="ARBA" id="ARBA00022630"/>
    </source>
</evidence>
<dbReference type="RefSeq" id="XP_031856356.1">
    <property type="nucleotide sequence ID" value="XM_032000465.1"/>
</dbReference>
<accession>A0A5E8C0Z0</accession>
<dbReference type="PRINTS" id="PR00419">
    <property type="entry name" value="ADXRDTASE"/>
</dbReference>
<dbReference type="InterPro" id="IPR023753">
    <property type="entry name" value="FAD/NAD-binding_dom"/>
</dbReference>
<sequence>MLKRLYSSAAAAAATVAATFATSATSAHPFRVAVVGSGPAGFYAAYRLLERLPQASVDIYEALPVPFGLARFGVAPDHPEVKNCQDKFTEVAETQPTRLRFVGNTAVGRDVSLPNLVNAYNSVLFAYGAAHEQSLGVPGEQLPGVYSARQFVGWYNGLPSQAGLNPPLENAEVVTVIGNGNVALDVARVLLCDPETRLKATDITEEAYEVLKRSRVRHVRVIGRRGLLQSAFTTKEIRELVNEPGVTMLPLHERYIAPYRALIPKLGRVQKRMMQVIEKASNAYDPTVPAAKTFSLEYLLSPKEFFPGTTPGLLSATECRINVLQQDDLTAPARAVVTNETVVLPNELVFKSIGYKAEPLLGMDSLGIAFDEIRGVVPNELGRVLVKTPHNGKNEASTPSKSLYVTGWVKTGPTGVIASTMREAFEVADLMVDDVLSGTANTDIKPGYAGVVSEIEASTHPVSWAEWKAIDQAEAARGAEIGKPRVKFQSVSDMLDVLGIKS</sequence>
<dbReference type="EC" id="1.18.1.6" evidence="8"/>
<dbReference type="PIRSF" id="PIRSF000362">
    <property type="entry name" value="FNR"/>
    <property type="match status" value="1"/>
</dbReference>
<evidence type="ECO:0000256" key="1">
    <source>
        <dbReference type="ARBA" id="ARBA00001974"/>
    </source>
</evidence>
<feature type="binding site" evidence="9">
    <location>
        <position position="40"/>
    </location>
    <ligand>
        <name>FAD</name>
        <dbReference type="ChEBI" id="CHEBI:57692"/>
    </ligand>
</feature>
<comment type="catalytic activity">
    <reaction evidence="7 8">
        <text>2 reduced [adrenodoxin] + NADP(+) + H(+) = 2 oxidized [adrenodoxin] + NADPH</text>
        <dbReference type="Rhea" id="RHEA:42312"/>
        <dbReference type="Rhea" id="RHEA-COMP:9998"/>
        <dbReference type="Rhea" id="RHEA-COMP:9999"/>
        <dbReference type="ChEBI" id="CHEBI:15378"/>
        <dbReference type="ChEBI" id="CHEBI:33737"/>
        <dbReference type="ChEBI" id="CHEBI:33738"/>
        <dbReference type="ChEBI" id="CHEBI:57783"/>
        <dbReference type="ChEBI" id="CHEBI:58349"/>
        <dbReference type="EC" id="1.18.1.6"/>
    </reaction>
</comment>
<protein>
    <recommendedName>
        <fullName evidence="8">NADPH:adrenodoxin oxidoreductase, mitochondrial</fullName>
        <ecNumber evidence="8">1.18.1.6</ecNumber>
    </recommendedName>
</protein>
<keyword evidence="8" id="KW-0496">Mitochondrion</keyword>
<evidence type="ECO:0000256" key="5">
    <source>
        <dbReference type="ARBA" id="ARBA00022857"/>
    </source>
</evidence>
<proteinExistence type="inferred from homology"/>
<gene>
    <name evidence="12" type="ORF">SAPINGB_P005751</name>
</gene>
<evidence type="ECO:0000256" key="4">
    <source>
        <dbReference type="ARBA" id="ARBA00022827"/>
    </source>
</evidence>
<dbReference type="InterPro" id="IPR021163">
    <property type="entry name" value="Ferredox_Rdtase_adrenod"/>
</dbReference>
<evidence type="ECO:0000256" key="9">
    <source>
        <dbReference type="PIRSR" id="PIRSR000362-1"/>
    </source>
</evidence>
<feature type="binding site" evidence="9">
    <location>
        <position position="408"/>
    </location>
    <ligand>
        <name>FAD</name>
        <dbReference type="ChEBI" id="CHEBI:57692"/>
    </ligand>
</feature>
<evidence type="ECO:0000313" key="13">
    <source>
        <dbReference type="Proteomes" id="UP000398389"/>
    </source>
</evidence>
<feature type="binding site" evidence="10">
    <location>
        <position position="415"/>
    </location>
    <ligand>
        <name>NADP(+)</name>
        <dbReference type="ChEBI" id="CHEBI:58349"/>
    </ligand>
</feature>
<keyword evidence="6 8" id="KW-0560">Oxidoreductase</keyword>
<evidence type="ECO:0000313" key="12">
    <source>
        <dbReference type="EMBL" id="VVT57549.1"/>
    </source>
</evidence>
<feature type="binding site" evidence="10">
    <location>
        <begin position="179"/>
        <end position="182"/>
    </location>
    <ligand>
        <name>NADP(+)</name>
        <dbReference type="ChEBI" id="CHEBI:58349"/>
    </ligand>
</feature>
<comment type="cofactor">
    <cofactor evidence="1 8 9">
        <name>FAD</name>
        <dbReference type="ChEBI" id="CHEBI:57692"/>
    </cofactor>
</comment>
<dbReference type="AlphaFoldDB" id="A0A5E8C0Z0"/>
<dbReference type="SUPFAM" id="SSF51971">
    <property type="entry name" value="Nucleotide-binding domain"/>
    <property type="match status" value="1"/>
</dbReference>
<keyword evidence="3 8" id="KW-0285">Flavoprotein</keyword>
<evidence type="ECO:0000259" key="11">
    <source>
        <dbReference type="Pfam" id="PF07992"/>
    </source>
</evidence>
<comment type="similarity">
    <text evidence="2 8">Belongs to the ferredoxin--NADP reductase type 1 family.</text>
</comment>
<feature type="binding site" evidence="9">
    <location>
        <begin position="415"/>
        <end position="417"/>
    </location>
    <ligand>
        <name>FAD</name>
        <dbReference type="ChEBI" id="CHEBI:57692"/>
    </ligand>
</feature>
<dbReference type="Gene3D" id="3.40.50.720">
    <property type="entry name" value="NAD(P)-binding Rossmann-like Domain"/>
    <property type="match status" value="1"/>
</dbReference>
<name>A0A5E8C0Z0_9ASCO</name>
<evidence type="ECO:0000256" key="2">
    <source>
        <dbReference type="ARBA" id="ARBA00008312"/>
    </source>
</evidence>
<feature type="binding site" evidence="9">
    <location>
        <position position="107"/>
    </location>
    <ligand>
        <name>FAD</name>
        <dbReference type="ChEBI" id="CHEBI:57692"/>
    </ligand>
</feature>
<comment type="subcellular location">
    <subcellularLocation>
        <location evidence="8">Mitochondrion</location>
    </subcellularLocation>
</comment>
<evidence type="ECO:0000256" key="7">
    <source>
        <dbReference type="ARBA" id="ARBA00048933"/>
    </source>
</evidence>
<dbReference type="PANTHER" id="PTHR48467:SF1">
    <property type="entry name" value="GLUTAMATE SYNTHASE 1 [NADH], CHLOROPLASTIC-LIKE"/>
    <property type="match status" value="1"/>
</dbReference>
<feature type="binding site" evidence="9">
    <location>
        <position position="61"/>
    </location>
    <ligand>
        <name>FAD</name>
        <dbReference type="ChEBI" id="CHEBI:57692"/>
    </ligand>
</feature>
<feature type="binding site" evidence="9">
    <location>
        <position position="69"/>
    </location>
    <ligand>
        <name>FAD</name>
        <dbReference type="ChEBI" id="CHEBI:57692"/>
    </ligand>
</feature>
<evidence type="ECO:0000256" key="6">
    <source>
        <dbReference type="ARBA" id="ARBA00023002"/>
    </source>
</evidence>
<dbReference type="GO" id="GO:0016491">
    <property type="term" value="F:oxidoreductase activity"/>
    <property type="evidence" value="ECO:0007669"/>
    <property type="project" value="UniProtKB-KW"/>
</dbReference>
<feature type="binding site" evidence="10">
    <location>
        <position position="236"/>
    </location>
    <ligand>
        <name>NADP(+)</name>
        <dbReference type="ChEBI" id="CHEBI:58349"/>
    </ligand>
</feature>
<keyword evidence="13" id="KW-1185">Reference proteome</keyword>
<evidence type="ECO:0000256" key="10">
    <source>
        <dbReference type="PIRSR" id="PIRSR000362-2"/>
    </source>
</evidence>
<dbReference type="OrthoDB" id="333024at2759"/>
<dbReference type="GO" id="GO:0005739">
    <property type="term" value="C:mitochondrion"/>
    <property type="evidence" value="ECO:0007669"/>
    <property type="project" value="UniProtKB-SubCell"/>
</dbReference>
<keyword evidence="4 8" id="KW-0274">FAD</keyword>
<evidence type="ECO:0000256" key="8">
    <source>
        <dbReference type="PIRNR" id="PIRNR000362"/>
    </source>
</evidence>
<dbReference type="GeneID" id="43584565"/>
<dbReference type="Gene3D" id="3.50.50.60">
    <property type="entry name" value="FAD/NAD(P)-binding domain"/>
    <property type="match status" value="1"/>
</dbReference>
<feature type="domain" description="FAD/NAD(P)-binding" evidence="11">
    <location>
        <begin position="30"/>
        <end position="240"/>
    </location>
</feature>
<dbReference type="InterPro" id="IPR055275">
    <property type="entry name" value="Ferredox_Rdtase"/>
</dbReference>
<dbReference type="PANTHER" id="PTHR48467">
    <property type="entry name" value="GLUTAMATE SYNTHASE 1 [NADH], CHLOROPLASTIC-LIKE"/>
    <property type="match status" value="1"/>
</dbReference>
<keyword evidence="5 8" id="KW-0521">NADP</keyword>
<dbReference type="Pfam" id="PF07992">
    <property type="entry name" value="Pyr_redox_2"/>
    <property type="match status" value="1"/>
</dbReference>
<dbReference type="Proteomes" id="UP000398389">
    <property type="component" value="Unassembled WGS sequence"/>
</dbReference>
<organism evidence="12 13">
    <name type="scientific">Magnusiomyces paraingens</name>
    <dbReference type="NCBI Taxonomy" id="2606893"/>
    <lineage>
        <taxon>Eukaryota</taxon>
        <taxon>Fungi</taxon>
        <taxon>Dikarya</taxon>
        <taxon>Ascomycota</taxon>
        <taxon>Saccharomycotina</taxon>
        <taxon>Dipodascomycetes</taxon>
        <taxon>Dipodascales</taxon>
        <taxon>Dipodascaceae</taxon>
        <taxon>Magnusiomyces</taxon>
    </lineage>
</organism>
<dbReference type="EMBL" id="CABVLU010000005">
    <property type="protein sequence ID" value="VVT57549.1"/>
    <property type="molecule type" value="Genomic_DNA"/>
</dbReference>
<feature type="binding site" evidence="10">
    <location>
        <begin position="224"/>
        <end position="225"/>
    </location>
    <ligand>
        <name>NADP(+)</name>
        <dbReference type="ChEBI" id="CHEBI:58349"/>
    </ligand>
</feature>